<protein>
    <submittedName>
        <fullName evidence="1">Uncharacterized protein</fullName>
    </submittedName>
</protein>
<dbReference type="AlphaFoldDB" id="A0A7J8RFL9"/>
<accession>A0A7J8RFL9</accession>
<evidence type="ECO:0000313" key="1">
    <source>
        <dbReference type="EMBL" id="MBA0612639.1"/>
    </source>
</evidence>
<sequence length="116" mass="13199">VTSKWDPNFVISNLSDGSAVELGLFNSIAYGLNASVRRAISERLELYFQWKNEWLHPSPGFGQKDLRDGSPTVQDIETNSNRVNWSPLKFRTSNNWQLDICSYQNIKCVASFVTVL</sequence>
<evidence type="ECO:0000313" key="2">
    <source>
        <dbReference type="Proteomes" id="UP000593561"/>
    </source>
</evidence>
<name>A0A7J8RFL9_GOSDV</name>
<dbReference type="Proteomes" id="UP000593561">
    <property type="component" value="Unassembled WGS sequence"/>
</dbReference>
<keyword evidence="2" id="KW-1185">Reference proteome</keyword>
<organism evidence="1 2">
    <name type="scientific">Gossypium davidsonii</name>
    <name type="common">Davidson's cotton</name>
    <name type="synonym">Gossypium klotzschianum subsp. davidsonii</name>
    <dbReference type="NCBI Taxonomy" id="34287"/>
    <lineage>
        <taxon>Eukaryota</taxon>
        <taxon>Viridiplantae</taxon>
        <taxon>Streptophyta</taxon>
        <taxon>Embryophyta</taxon>
        <taxon>Tracheophyta</taxon>
        <taxon>Spermatophyta</taxon>
        <taxon>Magnoliopsida</taxon>
        <taxon>eudicotyledons</taxon>
        <taxon>Gunneridae</taxon>
        <taxon>Pentapetalae</taxon>
        <taxon>rosids</taxon>
        <taxon>malvids</taxon>
        <taxon>Malvales</taxon>
        <taxon>Malvaceae</taxon>
        <taxon>Malvoideae</taxon>
        <taxon>Gossypium</taxon>
    </lineage>
</organism>
<comment type="caution">
    <text evidence="1">The sequence shown here is derived from an EMBL/GenBank/DDBJ whole genome shotgun (WGS) entry which is preliminary data.</text>
</comment>
<proteinExistence type="predicted"/>
<gene>
    <name evidence="1" type="ORF">Godav_013220</name>
</gene>
<dbReference type="EMBL" id="JABFAC010000005">
    <property type="protein sequence ID" value="MBA0612639.1"/>
    <property type="molecule type" value="Genomic_DNA"/>
</dbReference>
<feature type="non-terminal residue" evidence="1">
    <location>
        <position position="116"/>
    </location>
</feature>
<reference evidence="1 2" key="1">
    <citation type="journal article" date="2019" name="Genome Biol. Evol.">
        <title>Insights into the evolution of the New World diploid cottons (Gossypium, subgenus Houzingenia) based on genome sequencing.</title>
        <authorList>
            <person name="Grover C.E."/>
            <person name="Arick M.A. 2nd"/>
            <person name="Thrash A."/>
            <person name="Conover J.L."/>
            <person name="Sanders W.S."/>
            <person name="Peterson D.G."/>
            <person name="Frelichowski J.E."/>
            <person name="Scheffler J.A."/>
            <person name="Scheffler B.E."/>
            <person name="Wendel J.F."/>
        </authorList>
    </citation>
    <scope>NUCLEOTIDE SEQUENCE [LARGE SCALE GENOMIC DNA]</scope>
    <source>
        <strain evidence="1">27</strain>
        <tissue evidence="1">Leaf</tissue>
    </source>
</reference>